<feature type="compositionally biased region" description="Polar residues" evidence="1">
    <location>
        <begin position="1700"/>
        <end position="1720"/>
    </location>
</feature>
<dbReference type="OrthoDB" id="8035982at2759"/>
<feature type="compositionally biased region" description="Low complexity" evidence="1">
    <location>
        <begin position="1656"/>
        <end position="1668"/>
    </location>
</feature>
<keyword evidence="2" id="KW-0732">Signal</keyword>
<dbReference type="InParanoid" id="A0A6J0RG09"/>
<dbReference type="GeneID" id="105223354"/>
<feature type="compositionally biased region" description="Gly residues" evidence="1">
    <location>
        <begin position="1271"/>
        <end position="1284"/>
    </location>
</feature>
<feature type="compositionally biased region" description="Low complexity" evidence="1">
    <location>
        <begin position="828"/>
        <end position="837"/>
    </location>
</feature>
<feature type="compositionally biased region" description="Basic and acidic residues" evidence="1">
    <location>
        <begin position="628"/>
        <end position="637"/>
    </location>
</feature>
<proteinExistence type="predicted"/>
<feature type="region of interest" description="Disordered" evidence="1">
    <location>
        <begin position="823"/>
        <end position="854"/>
    </location>
</feature>
<evidence type="ECO:0000256" key="1">
    <source>
        <dbReference type="SAM" id="MobiDB-lite"/>
    </source>
</evidence>
<feature type="region of interest" description="Disordered" evidence="1">
    <location>
        <begin position="1150"/>
        <end position="1175"/>
    </location>
</feature>
<dbReference type="InterPro" id="IPR052145">
    <property type="entry name" value="Mediator/Homeobox_domain"/>
</dbReference>
<feature type="region of interest" description="Disordered" evidence="1">
    <location>
        <begin position="886"/>
        <end position="970"/>
    </location>
</feature>
<feature type="region of interest" description="Disordered" evidence="1">
    <location>
        <begin position="567"/>
        <end position="587"/>
    </location>
</feature>
<dbReference type="RefSeq" id="XP_019844844.2">
    <property type="nucleotide sequence ID" value="XM_019989285.3"/>
</dbReference>
<evidence type="ECO:0000313" key="4">
    <source>
        <dbReference type="RefSeq" id="XP_019844844.2"/>
    </source>
</evidence>
<feature type="compositionally biased region" description="Basic and acidic residues" evidence="1">
    <location>
        <begin position="898"/>
        <end position="958"/>
    </location>
</feature>
<feature type="region of interest" description="Disordered" evidence="1">
    <location>
        <begin position="1097"/>
        <end position="1131"/>
    </location>
</feature>
<sequence>MKFSCATFFFALTIAAQLQCIHTTVSDDLVQYKRTLDEANEALQNVEESPALTGNAELQRQRRKSIDDLLKNSEFDLNLNLEREALNSDKDMTHPLQGRDVKRDNKKNKDDMANKHNVNDQLNDLVRSNSNFQNVHRKLLNSFHNSQSNVKNFNLDEMLQRQRSSESKASKDSKASSSASKEEKEKNTAKDKESNDYNNANKNNQNKNSNTNKDSYLTSNSWKSSLSDKDSFNTDMDFGKSGSMSIPYSQTYSKFDTDSFNTNTNTKSSHKSGISDGSSVLTKAYISCKPVSSNAGHGKSDNAYFEFTSNLQNPAPSKPNSPKSNLNTFLLLEANNYRNSLQSKNVDNLEELNEKKVDPEMRKMMEKVEFPHFKLDFDTQMEDFARSRTKPDAEDDDEPISYEKTIENIHFPSIVNDQFDLGRNDLSHEADYKLSKIEQEQSEPRKGHVRGSEGFSGLQSFSGKVNIPSKRSTGFNAMDEIKLKTSTRLMAKGLGPSLPSYALSETQHELQLDDAVKKLEKNYASENHIGISDYSNTRDSSRLSKDELDWQDRLRHMEEIEERSYEKLLNEEPEAPTGDSDMKTKAEDIILGPTYTILRRRRTSALPEEEEESNLLDLLRTKRVSKNPSDDGNEHSRIASKLTPNDILVERLPDLRPVRGNKALVDEVPAAVESAAEEPLQEDSAAEDVDVDSEQLDDTDESQLVDDNQVLAGENVGNSHTKRCGEQEGNYKTTEDKQEDNYKTTEDKSTNDKDNDIQHKMTIFKFKRELNKDEDSNEPQRHVKRIGVVNEDGELTAVKEVDLGGLLDLMTLDNLISKRGNHEKENVNAEQENEVAATDGADKLTVKGEPKQKVLRRRRREIDISRKEVFTDDCLHVLNGAERKRRSLNGKDKRRIRREASKTKENEEKKDKEKTNGNVETKKNKPIDDEKDSAKKLTRSEGKEESKPDHLMDKRHTQAADPIDDNNGDNRKMVNNALIINDDGSLTPADVFERRELPSGSDTLNDAAVIAADRKAMNAARATYARNAERTPNYIDGREDNYGDLMERLRRLSLRNRVHEPERESDFSNSVGEFGNQKFDNLKEVDQNARHFDGMPADNLWYGSDPWGDDQDNNNQQDKTDETTDRNKANHQHTALILQIEDGAIKSIERKEQPSKQNEAGVVSEQIGNSEEVEAGGGDDAAFGWFGKNENKDEASCKGGDNGLVLHLNDQMLNCTAFNTLESFLKTVQQQQNRVDGSRGGGGTSNGGGNNPNGDATTHNHNKEQGRHGGHAGGGEQKNGGYGGVDNRPFGNAGGSHDKFGHGGGGKSSGSNSGDGAGNGAVNFGVVGGGIPPVGNTCGTKGNDGNISGGNTSNDAINMTIEIQPVTMCQVGSGSQKAMKLNITINASVMGDQKAKNFFGNGTFKVQSEDRERRGVSFPQFEAFKRYTTKRKCSKPKASCDDKVNGKGSLELVKSMFNMAKCNPQMKPLWAVLKRNQQCLKKIPPQENTFEKMQKDDVNHIEDMVQQAMEAISDIIDDQVEQRSCIPLPPELRIFYDEILEIYESNSAEGVREKRAYIDAPFNEFSKEVRLIDPNSVEERSRIVKKLLRQYDGLPIEDQQQMVDVRDDLLQNLNMLQHMQLEQMHKKREPKAQWSQLAQRRQQEQQPLQDRHPELEQQPQLEQQPLQDQHLELEQQPQHEKQSLQDQQSLHDQKPLQDQHPAQEQQALQDQHSQQEQQALQDQHSQQEQRPRQEQQAQQEQQLEQEQENQPEVMALRKDVKDVTAEVESDMQARQRREVLKRLEAEKDIDEQVIKAFDLPYTPEYVRLMKATELMQEQDQREAERSRAN</sequence>
<feature type="region of interest" description="Disordered" evidence="1">
    <location>
        <begin position="602"/>
        <end position="639"/>
    </location>
</feature>
<evidence type="ECO:0000313" key="3">
    <source>
        <dbReference type="Proteomes" id="UP001652620"/>
    </source>
</evidence>
<feature type="compositionally biased region" description="Basic and acidic residues" evidence="1">
    <location>
        <begin position="733"/>
        <end position="754"/>
    </location>
</feature>
<feature type="region of interest" description="Disordered" evidence="1">
    <location>
        <begin position="86"/>
        <end position="123"/>
    </location>
</feature>
<feature type="region of interest" description="Disordered" evidence="1">
    <location>
        <begin position="160"/>
        <end position="225"/>
    </location>
</feature>
<evidence type="ECO:0000256" key="2">
    <source>
        <dbReference type="SAM" id="SignalP"/>
    </source>
</evidence>
<feature type="compositionally biased region" description="Low complexity" evidence="1">
    <location>
        <begin position="196"/>
        <end position="213"/>
    </location>
</feature>
<feature type="region of interest" description="Disordered" evidence="1">
    <location>
        <begin position="1229"/>
        <end position="1316"/>
    </location>
</feature>
<feature type="chain" id="PRO_5047397404" evidence="2">
    <location>
        <begin position="27"/>
        <end position="1829"/>
    </location>
</feature>
<feature type="compositionally biased region" description="Low complexity" evidence="1">
    <location>
        <begin position="1632"/>
        <end position="1648"/>
    </location>
</feature>
<reference evidence="4" key="1">
    <citation type="submission" date="2025-08" db="UniProtKB">
        <authorList>
            <consortium name="RefSeq"/>
        </authorList>
    </citation>
    <scope>IDENTIFICATION</scope>
    <source>
        <tissue evidence="4">Adult</tissue>
    </source>
</reference>
<feature type="region of interest" description="Disordered" evidence="1">
    <location>
        <begin position="1622"/>
        <end position="1754"/>
    </location>
</feature>
<feature type="compositionally biased region" description="Basic and acidic residues" evidence="1">
    <location>
        <begin position="840"/>
        <end position="852"/>
    </location>
</feature>
<accession>A0A6J0RG09</accession>
<feature type="region of interest" description="Disordered" evidence="1">
    <location>
        <begin position="671"/>
        <end position="754"/>
    </location>
</feature>
<feature type="compositionally biased region" description="Basic and acidic residues" evidence="1">
    <location>
        <begin position="160"/>
        <end position="195"/>
    </location>
</feature>
<feature type="compositionally biased region" description="Gly residues" evidence="1">
    <location>
        <begin position="1302"/>
        <end position="1316"/>
    </location>
</feature>
<feature type="compositionally biased region" description="Basic and acidic residues" evidence="1">
    <location>
        <begin position="1118"/>
        <end position="1128"/>
    </location>
</feature>
<feature type="compositionally biased region" description="Polar residues" evidence="1">
    <location>
        <begin position="214"/>
        <end position="225"/>
    </location>
</feature>
<gene>
    <name evidence="4" type="primary">LOC105223354</name>
</gene>
<keyword evidence="3" id="KW-1185">Reference proteome</keyword>
<feature type="compositionally biased region" description="Basic and acidic residues" evidence="1">
    <location>
        <begin position="1669"/>
        <end position="1697"/>
    </location>
</feature>
<feature type="compositionally biased region" description="Basic and acidic residues" evidence="1">
    <location>
        <begin position="86"/>
        <end position="118"/>
    </location>
</feature>
<dbReference type="Proteomes" id="UP001652620">
    <property type="component" value="Chromosome 3"/>
</dbReference>
<dbReference type="PANTHER" id="PTHR24330">
    <property type="entry name" value="HOMEOBOX PROTEIN BARH-LIKE"/>
    <property type="match status" value="1"/>
</dbReference>
<feature type="region of interest" description="Disordered" evidence="1">
    <location>
        <begin position="438"/>
        <end position="463"/>
    </location>
</feature>
<protein>
    <submittedName>
        <fullName evidence="4">Uncharacterized protein</fullName>
    </submittedName>
</protein>
<dbReference type="PANTHER" id="PTHR24330:SF19">
    <property type="entry name" value="MEDIATOR OF RNA POLYMERASE II TRANSCRIPTION SUBUNIT 29"/>
    <property type="match status" value="1"/>
</dbReference>
<feature type="compositionally biased region" description="Gly residues" evidence="1">
    <location>
        <begin position="1238"/>
        <end position="1251"/>
    </location>
</feature>
<feature type="signal peptide" evidence="2">
    <location>
        <begin position="1"/>
        <end position="26"/>
    </location>
</feature>
<organism evidence="3 4">
    <name type="scientific">Bactrocera dorsalis</name>
    <name type="common">Oriental fruit fly</name>
    <name type="synonym">Dacus dorsalis</name>
    <dbReference type="NCBI Taxonomy" id="27457"/>
    <lineage>
        <taxon>Eukaryota</taxon>
        <taxon>Metazoa</taxon>
        <taxon>Ecdysozoa</taxon>
        <taxon>Arthropoda</taxon>
        <taxon>Hexapoda</taxon>
        <taxon>Insecta</taxon>
        <taxon>Pterygota</taxon>
        <taxon>Neoptera</taxon>
        <taxon>Endopterygota</taxon>
        <taxon>Diptera</taxon>
        <taxon>Brachycera</taxon>
        <taxon>Muscomorpha</taxon>
        <taxon>Tephritoidea</taxon>
        <taxon>Tephritidae</taxon>
        <taxon>Bactrocera</taxon>
        <taxon>Bactrocera</taxon>
    </lineage>
</organism>
<feature type="compositionally biased region" description="Acidic residues" evidence="1">
    <location>
        <begin position="675"/>
        <end position="704"/>
    </location>
</feature>
<name>A0A6J0RG09_BACDO</name>
<feature type="compositionally biased region" description="Basic residues" evidence="1">
    <location>
        <begin position="886"/>
        <end position="897"/>
    </location>
</feature>